<feature type="transmembrane region" description="Helical" evidence="8">
    <location>
        <begin position="59"/>
        <end position="80"/>
    </location>
</feature>
<feature type="transmembrane region" description="Helical" evidence="8">
    <location>
        <begin position="204"/>
        <end position="223"/>
    </location>
</feature>
<evidence type="ECO:0000256" key="6">
    <source>
        <dbReference type="ARBA" id="ARBA00022989"/>
    </source>
</evidence>
<accession>A0A0C1KSS5</accession>
<evidence type="ECO:0000313" key="9">
    <source>
        <dbReference type="EMBL" id="KIC90752.1"/>
    </source>
</evidence>
<dbReference type="EMBL" id="JSVC01000045">
    <property type="protein sequence ID" value="KIC90752.1"/>
    <property type="molecule type" value="Genomic_DNA"/>
</dbReference>
<evidence type="ECO:0000256" key="7">
    <source>
        <dbReference type="ARBA" id="ARBA00023136"/>
    </source>
</evidence>
<feature type="transmembrane region" description="Helical" evidence="8">
    <location>
        <begin position="298"/>
        <end position="325"/>
    </location>
</feature>
<dbReference type="AlphaFoldDB" id="A0A0C1KSS5"/>
<dbReference type="PANTHER" id="PTHR21716:SF53">
    <property type="entry name" value="PERMEASE PERM-RELATED"/>
    <property type="match status" value="1"/>
</dbReference>
<evidence type="ECO:0000313" key="10">
    <source>
        <dbReference type="Proteomes" id="UP000031408"/>
    </source>
</evidence>
<evidence type="ECO:0000256" key="1">
    <source>
        <dbReference type="ARBA" id="ARBA00004651"/>
    </source>
</evidence>
<dbReference type="PANTHER" id="PTHR21716">
    <property type="entry name" value="TRANSMEMBRANE PROTEIN"/>
    <property type="match status" value="1"/>
</dbReference>
<evidence type="ECO:0000256" key="5">
    <source>
        <dbReference type="ARBA" id="ARBA00022692"/>
    </source>
</evidence>
<keyword evidence="6 8" id="KW-1133">Transmembrane helix</keyword>
<feature type="transmembrane region" description="Helical" evidence="8">
    <location>
        <begin position="229"/>
        <end position="250"/>
    </location>
</feature>
<dbReference type="STRING" id="1349421.OI18_22965"/>
<keyword evidence="7 8" id="KW-0472">Membrane</keyword>
<dbReference type="Pfam" id="PF01594">
    <property type="entry name" value="AI-2E_transport"/>
    <property type="match status" value="1"/>
</dbReference>
<evidence type="ECO:0000256" key="4">
    <source>
        <dbReference type="ARBA" id="ARBA00022475"/>
    </source>
</evidence>
<evidence type="ECO:0000256" key="3">
    <source>
        <dbReference type="ARBA" id="ARBA00022448"/>
    </source>
</evidence>
<feature type="transmembrane region" description="Helical" evidence="8">
    <location>
        <begin position="262"/>
        <end position="278"/>
    </location>
</feature>
<sequence>MTTKFVLNSLRYLQIIFFSAVILYFGKTLFIPLFFGLFIAIVLYPICHWLEKRHVHRTIAITLSISIVVLLFALLVWLLILQAGTLHRDWPELQRKFDESLPDLQQWIQDSLGITVPAQNRWWRNALTNVSTNAGSMITEVFGKTTSGVLMLLITPVFTALFLNGRRNLVLFLEKVTGERFRHRLHTILHETIHTYFHFIKGMILVYIIVGILNSLGLLALGIRYAILFGFLTAIMTIIPYVGIIVAAFVPITIAWVTKDSLWYPAGVIIVFSVVQYLEANVIFPRVVGTQLDVNTWIILAAAIAGGILWGASGMILFIPFVGILKLVSAHIPEWSALHTLLSRNKGVSRPRL</sequence>
<comment type="subcellular location">
    <subcellularLocation>
        <location evidence="1">Cell membrane</location>
        <topology evidence="1">Multi-pass membrane protein</topology>
    </subcellularLocation>
</comment>
<keyword evidence="5 8" id="KW-0812">Transmembrane</keyword>
<name>A0A0C1KSS5_9BACT</name>
<comment type="similarity">
    <text evidence="2">Belongs to the autoinducer-2 exporter (AI-2E) (TC 2.A.86) family.</text>
</comment>
<organism evidence="9 10">
    <name type="scientific">Flavihumibacter solisilvae</name>
    <dbReference type="NCBI Taxonomy" id="1349421"/>
    <lineage>
        <taxon>Bacteria</taxon>
        <taxon>Pseudomonadati</taxon>
        <taxon>Bacteroidota</taxon>
        <taxon>Chitinophagia</taxon>
        <taxon>Chitinophagales</taxon>
        <taxon>Chitinophagaceae</taxon>
        <taxon>Flavihumibacter</taxon>
    </lineage>
</organism>
<protein>
    <recommendedName>
        <fullName evidence="11">Permease</fullName>
    </recommendedName>
</protein>
<feature type="transmembrane region" description="Helical" evidence="8">
    <location>
        <begin position="15"/>
        <end position="47"/>
    </location>
</feature>
<keyword evidence="4" id="KW-1003">Cell membrane</keyword>
<evidence type="ECO:0008006" key="11">
    <source>
        <dbReference type="Google" id="ProtNLM"/>
    </source>
</evidence>
<dbReference type="InterPro" id="IPR002549">
    <property type="entry name" value="AI-2E-like"/>
</dbReference>
<feature type="transmembrane region" description="Helical" evidence="8">
    <location>
        <begin position="141"/>
        <end position="163"/>
    </location>
</feature>
<keyword evidence="3" id="KW-0813">Transport</keyword>
<evidence type="ECO:0000256" key="8">
    <source>
        <dbReference type="SAM" id="Phobius"/>
    </source>
</evidence>
<dbReference type="GO" id="GO:0005886">
    <property type="term" value="C:plasma membrane"/>
    <property type="evidence" value="ECO:0007669"/>
    <property type="project" value="UniProtKB-SubCell"/>
</dbReference>
<dbReference type="Proteomes" id="UP000031408">
    <property type="component" value="Unassembled WGS sequence"/>
</dbReference>
<proteinExistence type="inferred from homology"/>
<comment type="caution">
    <text evidence="9">The sequence shown here is derived from an EMBL/GenBank/DDBJ whole genome shotgun (WGS) entry which is preliminary data.</text>
</comment>
<evidence type="ECO:0000256" key="2">
    <source>
        <dbReference type="ARBA" id="ARBA00009773"/>
    </source>
</evidence>
<reference evidence="9 10" key="1">
    <citation type="submission" date="2014-11" db="EMBL/GenBank/DDBJ databases">
        <title>Genome sequence of Flavihumibacter solisilvae 3-3.</title>
        <authorList>
            <person name="Zhou G."/>
            <person name="Li M."/>
            <person name="Wang G."/>
        </authorList>
    </citation>
    <scope>NUCLEOTIDE SEQUENCE [LARGE SCALE GENOMIC DNA]</scope>
    <source>
        <strain evidence="9 10">3-3</strain>
    </source>
</reference>
<keyword evidence="10" id="KW-1185">Reference proteome</keyword>
<gene>
    <name evidence="9" type="ORF">OI18_22965</name>
</gene>